<dbReference type="RefSeq" id="WP_135480676.1">
    <property type="nucleotide sequence ID" value="NZ_SRMF01000001.1"/>
</dbReference>
<evidence type="ECO:0000259" key="1">
    <source>
        <dbReference type="Pfam" id="PF01408"/>
    </source>
</evidence>
<sequence length="386" mass="41488">MTTLTSALGRPLRLAVIGGGPGSFIGSIHRGGATLDGHFQVVAGAFSSDPERSRQAAIDLHIERGYASGAELIDAEAGRPDRPDVIAIMTPNNSHHALARQALARGFHVMCEKPLTLTAAEADDLVQAARQADRLFCVAYAYTGFPMVRQARRMIADGVLGELRMVQCEYLQGHLARVSEAETRATDWHFDPAVSGSSLILGEIGTHAWHLAQFVSGMQPSALTAEVCATAPGRQAHDYATVMTRYDNGARGMIWVTQAAAGAEHGLKFRIFGTEGGLEWHQQQPNELIYRPLDQPCQVLVKGGPGLSEAARRVSRVVIGHPEGYQEAFASLYHDLAEAVVARETGQTSLSADNAFPTVEDGADGMHFIETALRSVAEGGVWVPMR</sequence>
<dbReference type="InterPro" id="IPR036291">
    <property type="entry name" value="NAD(P)-bd_dom_sf"/>
</dbReference>
<dbReference type="Pfam" id="PF22725">
    <property type="entry name" value="GFO_IDH_MocA_C3"/>
    <property type="match status" value="1"/>
</dbReference>
<dbReference type="Gene3D" id="3.40.50.720">
    <property type="entry name" value="NAD(P)-binding Rossmann-like Domain"/>
    <property type="match status" value="1"/>
</dbReference>
<name>A0A4Z0WDW7_9GAMM</name>
<accession>A0A4Z0WDW7</accession>
<dbReference type="GO" id="GO:0000166">
    <property type="term" value="F:nucleotide binding"/>
    <property type="evidence" value="ECO:0007669"/>
    <property type="project" value="InterPro"/>
</dbReference>
<evidence type="ECO:0000259" key="2">
    <source>
        <dbReference type="Pfam" id="PF22725"/>
    </source>
</evidence>
<reference evidence="3 4" key="1">
    <citation type="submission" date="2019-04" db="EMBL/GenBank/DDBJ databases">
        <title>Natronospirillum operosus gen. nov., sp. nov., a haloalkaliphilic satellite isolated from decaying biomass of laboratory culture of cyanobacterium Geitlerinema sp. and proposal of Natronospirillaceae fam. nov. and Saccharospirillaceae fam. nov.</title>
        <authorList>
            <person name="Kevbrin V."/>
            <person name="Boltyanskaya Y."/>
            <person name="Koziaeva V."/>
            <person name="Grouzdev D.S."/>
            <person name="Park M."/>
            <person name="Cho J."/>
        </authorList>
    </citation>
    <scope>NUCLEOTIDE SEQUENCE [LARGE SCALE GENOMIC DNA]</scope>
    <source>
        <strain evidence="3 4">G-116</strain>
    </source>
</reference>
<dbReference type="InterPro" id="IPR055170">
    <property type="entry name" value="GFO_IDH_MocA-like_dom"/>
</dbReference>
<evidence type="ECO:0000313" key="3">
    <source>
        <dbReference type="EMBL" id="TGG95200.1"/>
    </source>
</evidence>
<proteinExistence type="predicted"/>
<feature type="domain" description="GFO/IDH/MocA-like oxidoreductase" evidence="2">
    <location>
        <begin position="148"/>
        <end position="279"/>
    </location>
</feature>
<feature type="domain" description="Gfo/Idh/MocA-like oxidoreductase N-terminal" evidence="1">
    <location>
        <begin position="13"/>
        <end position="140"/>
    </location>
</feature>
<dbReference type="Gene3D" id="3.30.360.10">
    <property type="entry name" value="Dihydrodipicolinate Reductase, domain 2"/>
    <property type="match status" value="1"/>
</dbReference>
<dbReference type="PANTHER" id="PTHR43708">
    <property type="entry name" value="CONSERVED EXPRESSED OXIDOREDUCTASE (EUROFUNG)"/>
    <property type="match status" value="1"/>
</dbReference>
<dbReference type="Proteomes" id="UP000297475">
    <property type="component" value="Unassembled WGS sequence"/>
</dbReference>
<dbReference type="AlphaFoldDB" id="A0A4Z0WDW7"/>
<organism evidence="3 4">
    <name type="scientific">Natronospirillum operosum</name>
    <dbReference type="NCBI Taxonomy" id="2759953"/>
    <lineage>
        <taxon>Bacteria</taxon>
        <taxon>Pseudomonadati</taxon>
        <taxon>Pseudomonadota</taxon>
        <taxon>Gammaproteobacteria</taxon>
        <taxon>Oceanospirillales</taxon>
        <taxon>Natronospirillaceae</taxon>
        <taxon>Natronospirillum</taxon>
    </lineage>
</organism>
<dbReference type="OrthoDB" id="9801953at2"/>
<evidence type="ECO:0000313" key="4">
    <source>
        <dbReference type="Proteomes" id="UP000297475"/>
    </source>
</evidence>
<gene>
    <name evidence="3" type="ORF">E4656_01910</name>
</gene>
<dbReference type="SUPFAM" id="SSF51735">
    <property type="entry name" value="NAD(P)-binding Rossmann-fold domains"/>
    <property type="match status" value="1"/>
</dbReference>
<dbReference type="SUPFAM" id="SSF55347">
    <property type="entry name" value="Glyceraldehyde-3-phosphate dehydrogenase-like, C-terminal domain"/>
    <property type="match status" value="1"/>
</dbReference>
<dbReference type="EMBL" id="SRMF01000001">
    <property type="protein sequence ID" value="TGG95200.1"/>
    <property type="molecule type" value="Genomic_DNA"/>
</dbReference>
<dbReference type="PANTHER" id="PTHR43708:SF3">
    <property type="entry name" value="OXIDOREDUCTASE"/>
    <property type="match status" value="1"/>
</dbReference>
<protein>
    <submittedName>
        <fullName evidence="3">Gfo/Idh/MocA family oxidoreductase</fullName>
    </submittedName>
</protein>
<dbReference type="InterPro" id="IPR051317">
    <property type="entry name" value="Gfo/Idh/MocA_oxidoreduct"/>
</dbReference>
<keyword evidence="4" id="KW-1185">Reference proteome</keyword>
<dbReference type="InterPro" id="IPR000683">
    <property type="entry name" value="Gfo/Idh/MocA-like_OxRdtase_N"/>
</dbReference>
<dbReference type="Pfam" id="PF01408">
    <property type="entry name" value="GFO_IDH_MocA"/>
    <property type="match status" value="1"/>
</dbReference>
<comment type="caution">
    <text evidence="3">The sequence shown here is derived from an EMBL/GenBank/DDBJ whole genome shotgun (WGS) entry which is preliminary data.</text>
</comment>